<keyword evidence="2" id="KW-1185">Reference proteome</keyword>
<reference evidence="1" key="2">
    <citation type="submission" date="2020-09" db="EMBL/GenBank/DDBJ databases">
        <authorList>
            <person name="Sun Q."/>
            <person name="Zhou Y."/>
        </authorList>
    </citation>
    <scope>NUCLEOTIDE SEQUENCE</scope>
    <source>
        <strain evidence="1">CGMCC 1.15322</strain>
    </source>
</reference>
<dbReference type="Proteomes" id="UP000620596">
    <property type="component" value="Unassembled WGS sequence"/>
</dbReference>
<proteinExistence type="predicted"/>
<organism evidence="1 2">
    <name type="scientific">Polaromonas eurypsychrophila</name>
    <dbReference type="NCBI Taxonomy" id="1614635"/>
    <lineage>
        <taxon>Bacteria</taxon>
        <taxon>Pseudomonadati</taxon>
        <taxon>Pseudomonadota</taxon>
        <taxon>Betaproteobacteria</taxon>
        <taxon>Burkholderiales</taxon>
        <taxon>Comamonadaceae</taxon>
        <taxon>Polaromonas</taxon>
    </lineage>
</organism>
<comment type="caution">
    <text evidence="1">The sequence shown here is derived from an EMBL/GenBank/DDBJ whole genome shotgun (WGS) entry which is preliminary data.</text>
</comment>
<name>A0A916S9A5_9BURK</name>
<accession>A0A916S9A5</accession>
<dbReference type="AlphaFoldDB" id="A0A916S9A5"/>
<dbReference type="EMBL" id="BMIG01000002">
    <property type="protein sequence ID" value="GGA89426.1"/>
    <property type="molecule type" value="Genomic_DNA"/>
</dbReference>
<evidence type="ECO:0000313" key="1">
    <source>
        <dbReference type="EMBL" id="GGA89426.1"/>
    </source>
</evidence>
<gene>
    <name evidence="1" type="ORF">GCM10011496_07810</name>
</gene>
<evidence type="ECO:0000313" key="2">
    <source>
        <dbReference type="Proteomes" id="UP000620596"/>
    </source>
</evidence>
<sequence length="87" mass="9019">MLLKAIKASVRSAGKPSGTLTAWRSSVRAMKAGSLPMTLASLGAAHASAKAVATASNQAKVEFRVVFMIILRAHPTRTTRQADAGVA</sequence>
<reference evidence="1" key="1">
    <citation type="journal article" date="2014" name="Int. J. Syst. Evol. Microbiol.">
        <title>Complete genome sequence of Corynebacterium casei LMG S-19264T (=DSM 44701T), isolated from a smear-ripened cheese.</title>
        <authorList>
            <consortium name="US DOE Joint Genome Institute (JGI-PGF)"/>
            <person name="Walter F."/>
            <person name="Albersmeier A."/>
            <person name="Kalinowski J."/>
            <person name="Ruckert C."/>
        </authorList>
    </citation>
    <scope>NUCLEOTIDE SEQUENCE</scope>
    <source>
        <strain evidence="1">CGMCC 1.15322</strain>
    </source>
</reference>
<protein>
    <submittedName>
        <fullName evidence="1">Uncharacterized protein</fullName>
    </submittedName>
</protein>